<dbReference type="Pfam" id="PF07589">
    <property type="entry name" value="PEP-CTERM"/>
    <property type="match status" value="1"/>
</dbReference>
<protein>
    <recommendedName>
        <fullName evidence="1">Ice-binding protein C-terminal domain-containing protein</fullName>
    </recommendedName>
</protein>
<proteinExistence type="predicted"/>
<accession>A0A0F8YLT2</accession>
<name>A0A0F8YLT2_9ZZZZ</name>
<gene>
    <name evidence="2" type="ORF">LCGC14_3139020</name>
</gene>
<dbReference type="EMBL" id="LAZR01068755">
    <property type="protein sequence ID" value="KKK49046.1"/>
    <property type="molecule type" value="Genomic_DNA"/>
</dbReference>
<organism evidence="2">
    <name type="scientific">marine sediment metagenome</name>
    <dbReference type="NCBI Taxonomy" id="412755"/>
    <lineage>
        <taxon>unclassified sequences</taxon>
        <taxon>metagenomes</taxon>
        <taxon>ecological metagenomes</taxon>
    </lineage>
</organism>
<sequence length="207" mass="21711">MKRGNLPGSTGLLAVVFLASSVCQASQISYDNRGSFSAATDTLVEERFETFFTSAQTVQFNGFSISVQIGKALSTTTGSLVSEGSRAVTDETATNRVFTIVFDVPTYAFGMDINDWGTSGGTHSLTASSDTGLNHVIASSPPSLGSGNTIFWGVVDSDAFNTITIDTGYGGDRIGIDYAEHSSVPEPATIGLLAFGGLALIRKRRSN</sequence>
<evidence type="ECO:0000313" key="2">
    <source>
        <dbReference type="EMBL" id="KKK49046.1"/>
    </source>
</evidence>
<evidence type="ECO:0000259" key="1">
    <source>
        <dbReference type="Pfam" id="PF07589"/>
    </source>
</evidence>
<dbReference type="AlphaFoldDB" id="A0A0F8YLT2"/>
<reference evidence="2" key="1">
    <citation type="journal article" date="2015" name="Nature">
        <title>Complex archaea that bridge the gap between prokaryotes and eukaryotes.</title>
        <authorList>
            <person name="Spang A."/>
            <person name="Saw J.H."/>
            <person name="Jorgensen S.L."/>
            <person name="Zaremba-Niedzwiedzka K."/>
            <person name="Martijn J."/>
            <person name="Lind A.E."/>
            <person name="van Eijk R."/>
            <person name="Schleper C."/>
            <person name="Guy L."/>
            <person name="Ettema T.J."/>
        </authorList>
    </citation>
    <scope>NUCLEOTIDE SEQUENCE</scope>
</reference>
<comment type="caution">
    <text evidence="2">The sequence shown here is derived from an EMBL/GenBank/DDBJ whole genome shotgun (WGS) entry which is preliminary data.</text>
</comment>
<dbReference type="InterPro" id="IPR013424">
    <property type="entry name" value="Ice-binding_C"/>
</dbReference>
<dbReference type="NCBIfam" id="TIGR02595">
    <property type="entry name" value="PEP_CTERM"/>
    <property type="match status" value="1"/>
</dbReference>
<feature type="domain" description="Ice-binding protein C-terminal" evidence="1">
    <location>
        <begin position="183"/>
        <end position="205"/>
    </location>
</feature>